<name>A0ACB5SQJ5_9PEZI</name>
<organism evidence="1 2">
    <name type="scientific">Neofusicoccum parvum</name>
    <dbReference type="NCBI Taxonomy" id="310453"/>
    <lineage>
        <taxon>Eukaryota</taxon>
        <taxon>Fungi</taxon>
        <taxon>Dikarya</taxon>
        <taxon>Ascomycota</taxon>
        <taxon>Pezizomycotina</taxon>
        <taxon>Dothideomycetes</taxon>
        <taxon>Dothideomycetes incertae sedis</taxon>
        <taxon>Botryosphaeriales</taxon>
        <taxon>Botryosphaeriaceae</taxon>
        <taxon>Neofusicoccum</taxon>
    </lineage>
</organism>
<gene>
    <name evidence="1" type="primary">g8929</name>
    <name evidence="1" type="ORF">NpPPO83_00008929</name>
</gene>
<reference evidence="1" key="1">
    <citation type="submission" date="2024-09" db="EMBL/GenBank/DDBJ databases">
        <title>Draft Genome Sequences of Neofusicoccum parvum.</title>
        <authorList>
            <person name="Ashida A."/>
            <person name="Camagna M."/>
            <person name="Tanaka A."/>
            <person name="Takemoto D."/>
        </authorList>
    </citation>
    <scope>NUCLEOTIDE SEQUENCE</scope>
    <source>
        <strain evidence="1">PPO83</strain>
    </source>
</reference>
<sequence length="319" mass="35803">MLSTSKKSVSIRLEDPNVVFRGNHRDGEPYNFGGSVQLTADTPTTVIDVRITLQAFRKVSWPTNTLQASWVRQKDLVFCKELQLLPPGSEGGVDCNYGHECHSWPFNFALDATMPETVDSLPFSYIHYYMIAEVRTGRWRKPLRTVQGVRVTKAPSSWAEDTCFPEQSADIWPNKISYRISLPRVHHTLARQMAVDFLLIPLKDGLSIGHIELDLIETTFLVATKEGQLWRADKSTKVIASTVASIPSQCKGEAESLQGLETPEESQKFSIKLDLPQGLNLRFRSIEDEKIKVGYVLKVSVDLVNPDGHVSKVGSPFPY</sequence>
<dbReference type="EMBL" id="BSXG01000191">
    <property type="protein sequence ID" value="GME52754.1"/>
    <property type="molecule type" value="Genomic_DNA"/>
</dbReference>
<evidence type="ECO:0000313" key="1">
    <source>
        <dbReference type="EMBL" id="GME52754.1"/>
    </source>
</evidence>
<comment type="caution">
    <text evidence="1">The sequence shown here is derived from an EMBL/GenBank/DDBJ whole genome shotgun (WGS) entry which is preliminary data.</text>
</comment>
<proteinExistence type="predicted"/>
<evidence type="ECO:0000313" key="2">
    <source>
        <dbReference type="Proteomes" id="UP001165186"/>
    </source>
</evidence>
<dbReference type="Proteomes" id="UP001165186">
    <property type="component" value="Unassembled WGS sequence"/>
</dbReference>
<protein>
    <submittedName>
        <fullName evidence="1">Uncharacterized protein</fullName>
    </submittedName>
</protein>
<keyword evidence="2" id="KW-1185">Reference proteome</keyword>
<accession>A0ACB5SQJ5</accession>